<name>A0AAV4VFV0_9ARAC</name>
<accession>A0AAV4VFV0</accession>
<evidence type="ECO:0000313" key="1">
    <source>
        <dbReference type="EMBL" id="GIY68923.1"/>
    </source>
</evidence>
<evidence type="ECO:0000313" key="2">
    <source>
        <dbReference type="Proteomes" id="UP001054837"/>
    </source>
</evidence>
<dbReference type="AlphaFoldDB" id="A0AAV4VFV0"/>
<comment type="caution">
    <text evidence="1">The sequence shown here is derived from an EMBL/GenBank/DDBJ whole genome shotgun (WGS) entry which is preliminary data.</text>
</comment>
<keyword evidence="2" id="KW-1185">Reference proteome</keyword>
<protein>
    <submittedName>
        <fullName evidence="1">Uncharacterized protein</fullName>
    </submittedName>
</protein>
<dbReference type="EMBL" id="BPLQ01012966">
    <property type="protein sequence ID" value="GIY68923.1"/>
    <property type="molecule type" value="Genomic_DNA"/>
</dbReference>
<proteinExistence type="predicted"/>
<dbReference type="Proteomes" id="UP001054837">
    <property type="component" value="Unassembled WGS sequence"/>
</dbReference>
<reference evidence="1 2" key="1">
    <citation type="submission" date="2021-06" db="EMBL/GenBank/DDBJ databases">
        <title>Caerostris darwini draft genome.</title>
        <authorList>
            <person name="Kono N."/>
            <person name="Arakawa K."/>
        </authorList>
    </citation>
    <scope>NUCLEOTIDE SEQUENCE [LARGE SCALE GENOMIC DNA]</scope>
</reference>
<organism evidence="1 2">
    <name type="scientific">Caerostris darwini</name>
    <dbReference type="NCBI Taxonomy" id="1538125"/>
    <lineage>
        <taxon>Eukaryota</taxon>
        <taxon>Metazoa</taxon>
        <taxon>Ecdysozoa</taxon>
        <taxon>Arthropoda</taxon>
        <taxon>Chelicerata</taxon>
        <taxon>Arachnida</taxon>
        <taxon>Araneae</taxon>
        <taxon>Araneomorphae</taxon>
        <taxon>Entelegynae</taxon>
        <taxon>Araneoidea</taxon>
        <taxon>Araneidae</taxon>
        <taxon>Caerostris</taxon>
    </lineage>
</organism>
<gene>
    <name evidence="1" type="ORF">CDAR_294021</name>
</gene>
<sequence>MKQQKIKFSTPKFYKRLHVAEMGLCRRQTPCEPKQLGTDRCTAGLVSACTSEQNTIKDTIRGAGSGEGDAGLLCPETVGFDMCLAGELRCFSRSFQELAPDPRKGRQQTCSNFGQTVATICQSCLP</sequence>